<sequence>FVTNSLVSLTHKKTVAVLCVLHLSYIQAQSNREYCEDVYKDCQRFTPRIGRFDETIDSFNRYCRRERLGRWNNVSRCEMEKATCLLILRRCDDMSCNNIAEVLEL</sequence>
<dbReference type="Proteomes" id="UP001652628">
    <property type="component" value="Chromosome 3"/>
</dbReference>
<dbReference type="RefSeq" id="XP_016926715.3">
    <property type="nucleotide sequence ID" value="XM_017071226.3"/>
</dbReference>
<evidence type="ECO:0000313" key="3">
    <source>
        <dbReference type="RefSeq" id="XP_016926715.3"/>
    </source>
</evidence>
<dbReference type="InterPro" id="IPR003475">
    <property type="entry name" value="Insect_Unk"/>
</dbReference>
<protein>
    <submittedName>
        <fullName evidence="3">Uncharacterized protein Eig71Ek</fullName>
    </submittedName>
</protein>
<dbReference type="GeneID" id="108007536"/>
<dbReference type="Pfam" id="PF02448">
    <property type="entry name" value="L71"/>
    <property type="match status" value="1"/>
</dbReference>
<keyword evidence="1" id="KW-0732">Signal</keyword>
<feature type="signal peptide" evidence="1">
    <location>
        <begin position="1"/>
        <end position="28"/>
    </location>
</feature>
<reference evidence="3" key="1">
    <citation type="submission" date="2025-08" db="UniProtKB">
        <authorList>
            <consortium name="RefSeq"/>
        </authorList>
    </citation>
    <scope>IDENTIFICATION</scope>
</reference>
<feature type="chain" id="PRO_5045625607" evidence="1">
    <location>
        <begin position="29"/>
        <end position="105"/>
    </location>
</feature>
<organism evidence="2 3">
    <name type="scientific">Drosophila suzukii</name>
    <name type="common">Spotted-wing drosophila fruit fly</name>
    <dbReference type="NCBI Taxonomy" id="28584"/>
    <lineage>
        <taxon>Eukaryota</taxon>
        <taxon>Metazoa</taxon>
        <taxon>Ecdysozoa</taxon>
        <taxon>Arthropoda</taxon>
        <taxon>Hexapoda</taxon>
        <taxon>Insecta</taxon>
        <taxon>Pterygota</taxon>
        <taxon>Neoptera</taxon>
        <taxon>Endopterygota</taxon>
        <taxon>Diptera</taxon>
        <taxon>Brachycera</taxon>
        <taxon>Muscomorpha</taxon>
        <taxon>Ephydroidea</taxon>
        <taxon>Drosophilidae</taxon>
        <taxon>Drosophila</taxon>
        <taxon>Sophophora</taxon>
    </lineage>
</organism>
<evidence type="ECO:0000256" key="1">
    <source>
        <dbReference type="SAM" id="SignalP"/>
    </source>
</evidence>
<accession>A0AB39Z1K4</accession>
<gene>
    <name evidence="3" type="primary">Eig71Ek</name>
</gene>
<name>A0AB39Z1K4_DROSZ</name>
<dbReference type="AlphaFoldDB" id="A0AB39Z1K4"/>
<feature type="non-terminal residue" evidence="3">
    <location>
        <position position="1"/>
    </location>
</feature>
<proteinExistence type="predicted"/>
<keyword evidence="2" id="KW-1185">Reference proteome</keyword>
<evidence type="ECO:0000313" key="2">
    <source>
        <dbReference type="Proteomes" id="UP001652628"/>
    </source>
</evidence>